<sequence>LSPLDKGIFGAPTPAQQPAPPQAPAPAAPAQVADPWAATGFGQAAPAHPAQPPHDQASFASQPSASPSAGSYASRDKAGVPDVPDLKLDDTLGLPTTGEYYEARIAARTLGAMFYTPSDLSDDLLSRVPPNVVASLGDRPVVSYIAADSAAFNAGVHVGHVVLQVNGSDVSEPEGCAYAIREASRPMTLRCYIPPHLKLTVCEGKHKVKYDSREMFAPCTAIEWKTKYVTVGGIVAKPWMMNMYYSKVSFARFAAGTDYCVCRMMPKTERSSAILTHLQRDYDIAIKEAHARRRISVKIKQFDLRGARIVVKHRDGKPNLVDYKTERKPWFYFTILPEKGYPIKISSHSLEGLEPVYAAVRKFVRKDMQDRYSGQLAESFGDDGTQGVNQRFGERSVDSYWK</sequence>
<feature type="compositionally biased region" description="Pro residues" evidence="1">
    <location>
        <begin position="15"/>
        <end position="27"/>
    </location>
</feature>
<dbReference type="Gene3D" id="2.30.42.10">
    <property type="match status" value="1"/>
</dbReference>
<dbReference type="AlphaFoldDB" id="K0SVK5"/>
<name>K0SVK5_THAOC</name>
<dbReference type="SUPFAM" id="SSF50156">
    <property type="entry name" value="PDZ domain-like"/>
    <property type="match status" value="1"/>
</dbReference>
<gene>
    <name evidence="2" type="ORF">THAOC_17186</name>
</gene>
<evidence type="ECO:0000256" key="1">
    <source>
        <dbReference type="SAM" id="MobiDB-lite"/>
    </source>
</evidence>
<proteinExistence type="predicted"/>
<feature type="non-terminal residue" evidence="2">
    <location>
        <position position="1"/>
    </location>
</feature>
<evidence type="ECO:0000313" key="3">
    <source>
        <dbReference type="Proteomes" id="UP000266841"/>
    </source>
</evidence>
<comment type="caution">
    <text evidence="2">The sequence shown here is derived from an EMBL/GenBank/DDBJ whole genome shotgun (WGS) entry which is preliminary data.</text>
</comment>
<keyword evidence="3" id="KW-1185">Reference proteome</keyword>
<feature type="compositionally biased region" description="Basic and acidic residues" evidence="1">
    <location>
        <begin position="74"/>
        <end position="90"/>
    </location>
</feature>
<accession>K0SVK5</accession>
<feature type="region of interest" description="Disordered" evidence="1">
    <location>
        <begin position="1"/>
        <end position="92"/>
    </location>
</feature>
<dbReference type="Proteomes" id="UP000266841">
    <property type="component" value="Unassembled WGS sequence"/>
</dbReference>
<dbReference type="EMBL" id="AGNL01019043">
    <property type="protein sequence ID" value="EJK62212.1"/>
    <property type="molecule type" value="Genomic_DNA"/>
</dbReference>
<reference evidence="2 3" key="1">
    <citation type="journal article" date="2012" name="Genome Biol.">
        <title>Genome and low-iron response of an oceanic diatom adapted to chronic iron limitation.</title>
        <authorList>
            <person name="Lommer M."/>
            <person name="Specht M."/>
            <person name="Roy A.S."/>
            <person name="Kraemer L."/>
            <person name="Andreson R."/>
            <person name="Gutowska M.A."/>
            <person name="Wolf J."/>
            <person name="Bergner S.V."/>
            <person name="Schilhabel M.B."/>
            <person name="Klostermeier U.C."/>
            <person name="Beiko R.G."/>
            <person name="Rosenstiel P."/>
            <person name="Hippler M."/>
            <person name="Laroche J."/>
        </authorList>
    </citation>
    <scope>NUCLEOTIDE SEQUENCE [LARGE SCALE GENOMIC DNA]</scope>
    <source>
        <strain evidence="2 3">CCMP1005</strain>
    </source>
</reference>
<protein>
    <recommendedName>
        <fullName evidence="4">PDZ domain-containing protein</fullName>
    </recommendedName>
</protein>
<feature type="compositionally biased region" description="Low complexity" evidence="1">
    <location>
        <begin position="28"/>
        <end position="73"/>
    </location>
</feature>
<evidence type="ECO:0000313" key="2">
    <source>
        <dbReference type="EMBL" id="EJK62212.1"/>
    </source>
</evidence>
<dbReference type="OrthoDB" id="43016at2759"/>
<dbReference type="eggNOG" id="ENOG502T7RU">
    <property type="taxonomic scope" value="Eukaryota"/>
</dbReference>
<organism evidence="2 3">
    <name type="scientific">Thalassiosira oceanica</name>
    <name type="common">Marine diatom</name>
    <dbReference type="NCBI Taxonomy" id="159749"/>
    <lineage>
        <taxon>Eukaryota</taxon>
        <taxon>Sar</taxon>
        <taxon>Stramenopiles</taxon>
        <taxon>Ochrophyta</taxon>
        <taxon>Bacillariophyta</taxon>
        <taxon>Coscinodiscophyceae</taxon>
        <taxon>Thalassiosirophycidae</taxon>
        <taxon>Thalassiosirales</taxon>
        <taxon>Thalassiosiraceae</taxon>
        <taxon>Thalassiosira</taxon>
    </lineage>
</organism>
<dbReference type="InterPro" id="IPR036034">
    <property type="entry name" value="PDZ_sf"/>
</dbReference>
<evidence type="ECO:0008006" key="4">
    <source>
        <dbReference type="Google" id="ProtNLM"/>
    </source>
</evidence>